<dbReference type="OrthoDB" id="1973590at2"/>
<dbReference type="NCBIfam" id="TIGR03404">
    <property type="entry name" value="bicupin_oxalic"/>
    <property type="match status" value="1"/>
</dbReference>
<sequence>MSDPIEKAPGDPRREVAGFALSRRAALGAGAAAGLGLVAGAAQAQSRATTLAGMKDASATDPGPENGILKGAFPASDMPPASDHGTVKQFWSSMTLSHRRIQEGGWARQVNVVDFPISKDLAGVNMRLEAGGIRELHWHATDEWALMLTGAARITALDGDGHPFVKDVKAGDLWYFPQGLPHSIQGLGPDGCEFLLVFDDGSFSEDDTTLLSDWLIHTPRDLVAKNLGVDRAALKSFDDIPPNGRYIFPAPVPPALSQDAAAMTKHHPMSTVDFSFSMLDMKPTKQDANGSVRIVDSRNFAVSRNIAAAYVVIKPGATRSLHWHQNADEWQFWISGKGRMTLFANHSDARTIDFNPSDVGYAPATLPHYIENTGTDDLVYLEMFKAPAYQDVSLNNWLAALPPELVKQHLGLSDETLAAIPKDNLAILPPGRM</sequence>
<dbReference type="SUPFAM" id="SSF51182">
    <property type="entry name" value="RmlC-like cupins"/>
    <property type="match status" value="1"/>
</dbReference>
<feature type="active site" description="Proton donor" evidence="2">
    <location>
        <position position="382"/>
    </location>
</feature>
<comment type="cofactor">
    <cofactor evidence="3">
        <name>Mn(2+)</name>
        <dbReference type="ChEBI" id="CHEBI:29035"/>
    </cofactor>
    <text evidence="3">Binds 2 manganese ions per subunit.</text>
</comment>
<evidence type="ECO:0000313" key="6">
    <source>
        <dbReference type="Proteomes" id="UP000290759"/>
    </source>
</evidence>
<feature type="binding site" evidence="3">
    <location>
        <position position="322"/>
    </location>
    <ligand>
        <name>Mn(2+)</name>
        <dbReference type="ChEBI" id="CHEBI:29035"/>
        <label>2</label>
    </ligand>
</feature>
<dbReference type="CDD" id="cd20304">
    <property type="entry name" value="cupin_OxDC_N"/>
    <property type="match status" value="1"/>
</dbReference>
<keyword evidence="3" id="KW-0464">Manganese</keyword>
<feature type="binding site" evidence="3">
    <location>
        <position position="139"/>
    </location>
    <ligand>
        <name>Mn(2+)</name>
        <dbReference type="ChEBI" id="CHEBI:29035"/>
        <label>1</label>
    </ligand>
</feature>
<feature type="binding site" evidence="3">
    <location>
        <position position="182"/>
    </location>
    <ligand>
        <name>Mn(2+)</name>
        <dbReference type="ChEBI" id="CHEBI:29035"/>
        <label>1</label>
    </ligand>
</feature>
<dbReference type="Proteomes" id="UP000290759">
    <property type="component" value="Unassembled WGS sequence"/>
</dbReference>
<dbReference type="InterPro" id="IPR017774">
    <property type="entry name" value="Bicupin_oxalate_deCO2ase/Oxase"/>
</dbReference>
<dbReference type="AlphaFoldDB" id="A0A4Q2U9H8"/>
<dbReference type="CDD" id="cd20305">
    <property type="entry name" value="cupin_OxDC_C"/>
    <property type="match status" value="1"/>
</dbReference>
<accession>A0A4Q2U9H8</accession>
<feature type="domain" description="Cupin type-1" evidence="4">
    <location>
        <begin position="276"/>
        <end position="418"/>
    </location>
</feature>
<dbReference type="Pfam" id="PF00190">
    <property type="entry name" value="Cupin_1"/>
    <property type="match status" value="2"/>
</dbReference>
<gene>
    <name evidence="5" type="ORF">D3273_12420</name>
</gene>
<dbReference type="InterPro" id="IPR014710">
    <property type="entry name" value="RmlC-like_jellyroll"/>
</dbReference>
<reference evidence="5 6" key="2">
    <citation type="submission" date="2019-02" db="EMBL/GenBank/DDBJ databases">
        <title>'Lichenibacterium ramalinii' gen. nov. sp. nov., 'Lichenibacterium minor' gen. nov. sp. nov.</title>
        <authorList>
            <person name="Pankratov T."/>
        </authorList>
    </citation>
    <scope>NUCLEOTIDE SEQUENCE [LARGE SCALE GENOMIC DNA]</scope>
    <source>
        <strain evidence="5 6">RmlP026</strain>
    </source>
</reference>
<name>A0A4Q2U9H8_9HYPH</name>
<feature type="binding site" evidence="3">
    <location>
        <position position="368"/>
    </location>
    <ligand>
        <name>Mn(2+)</name>
        <dbReference type="ChEBI" id="CHEBI:29035"/>
        <label>2</label>
    </ligand>
</feature>
<protein>
    <submittedName>
        <fullName evidence="5">Cupin domain-containing protein</fullName>
    </submittedName>
</protein>
<dbReference type="EMBL" id="QYBB01000012">
    <property type="protein sequence ID" value="RYC31676.1"/>
    <property type="molecule type" value="Genomic_DNA"/>
</dbReference>
<evidence type="ECO:0000259" key="4">
    <source>
        <dbReference type="SMART" id="SM00835"/>
    </source>
</evidence>
<feature type="binding site" evidence="3">
    <location>
        <position position="143"/>
    </location>
    <ligand>
        <name>Mn(2+)</name>
        <dbReference type="ChEBI" id="CHEBI:29035"/>
        <label>1</label>
    </ligand>
</feature>
<keyword evidence="6" id="KW-1185">Reference proteome</keyword>
<dbReference type="Gene3D" id="2.60.120.10">
    <property type="entry name" value="Jelly Rolls"/>
    <property type="match status" value="2"/>
</dbReference>
<feature type="binding site" evidence="3">
    <location>
        <position position="137"/>
    </location>
    <ligand>
        <name>Mn(2+)</name>
        <dbReference type="ChEBI" id="CHEBI:29035"/>
        <label>1</label>
    </ligand>
</feature>
<dbReference type="InterPro" id="IPR011051">
    <property type="entry name" value="RmlC_Cupin_sf"/>
</dbReference>
<organism evidence="5 6">
    <name type="scientific">Lichenibacterium minor</name>
    <dbReference type="NCBI Taxonomy" id="2316528"/>
    <lineage>
        <taxon>Bacteria</taxon>
        <taxon>Pseudomonadati</taxon>
        <taxon>Pseudomonadota</taxon>
        <taxon>Alphaproteobacteria</taxon>
        <taxon>Hyphomicrobiales</taxon>
        <taxon>Lichenihabitantaceae</taxon>
        <taxon>Lichenibacterium</taxon>
    </lineage>
</organism>
<dbReference type="SMART" id="SM00835">
    <property type="entry name" value="Cupin_1"/>
    <property type="match status" value="2"/>
</dbReference>
<evidence type="ECO:0000313" key="5">
    <source>
        <dbReference type="EMBL" id="RYC31676.1"/>
    </source>
</evidence>
<keyword evidence="1 3" id="KW-0479">Metal-binding</keyword>
<evidence type="ECO:0000256" key="1">
    <source>
        <dbReference type="ARBA" id="ARBA00022723"/>
    </source>
</evidence>
<feature type="domain" description="Cupin type-1" evidence="4">
    <location>
        <begin position="98"/>
        <end position="235"/>
    </location>
</feature>
<dbReference type="GO" id="GO:0046872">
    <property type="term" value="F:metal ion binding"/>
    <property type="evidence" value="ECO:0007669"/>
    <property type="project" value="UniProtKB-KW"/>
</dbReference>
<feature type="binding site" evidence="3">
    <location>
        <position position="324"/>
    </location>
    <ligand>
        <name>Mn(2+)</name>
        <dbReference type="ChEBI" id="CHEBI:29035"/>
        <label>2</label>
    </ligand>
</feature>
<feature type="binding site" evidence="3">
    <location>
        <position position="329"/>
    </location>
    <ligand>
        <name>Mn(2+)</name>
        <dbReference type="ChEBI" id="CHEBI:29035"/>
        <label>2</label>
    </ligand>
</feature>
<proteinExistence type="predicted"/>
<comment type="caution">
    <text evidence="5">The sequence shown here is derived from an EMBL/GenBank/DDBJ whole genome shotgun (WGS) entry which is preliminary data.</text>
</comment>
<dbReference type="PANTHER" id="PTHR35848">
    <property type="entry name" value="OXALATE-BINDING PROTEIN"/>
    <property type="match status" value="1"/>
</dbReference>
<evidence type="ECO:0000256" key="2">
    <source>
        <dbReference type="PIRSR" id="PIRSR617774-1"/>
    </source>
</evidence>
<reference evidence="5 6" key="1">
    <citation type="submission" date="2018-12" db="EMBL/GenBank/DDBJ databases">
        <authorList>
            <person name="Grouzdev D.S."/>
            <person name="Krutkina M.S."/>
        </authorList>
    </citation>
    <scope>NUCLEOTIDE SEQUENCE [LARGE SCALE GENOMIC DNA]</scope>
    <source>
        <strain evidence="5 6">RmlP026</strain>
    </source>
</reference>
<dbReference type="InterPro" id="IPR006311">
    <property type="entry name" value="TAT_signal"/>
</dbReference>
<dbReference type="InterPro" id="IPR006045">
    <property type="entry name" value="Cupin_1"/>
</dbReference>
<evidence type="ECO:0000256" key="3">
    <source>
        <dbReference type="PIRSR" id="PIRSR617774-2"/>
    </source>
</evidence>
<dbReference type="PANTHER" id="PTHR35848:SF9">
    <property type="entry name" value="SLL1358 PROTEIN"/>
    <property type="match status" value="1"/>
</dbReference>
<dbReference type="RefSeq" id="WP_129226971.1">
    <property type="nucleotide sequence ID" value="NZ_QYBB01000012.1"/>
</dbReference>
<dbReference type="InterPro" id="IPR051610">
    <property type="entry name" value="GPI/OXD"/>
</dbReference>
<dbReference type="PROSITE" id="PS51318">
    <property type="entry name" value="TAT"/>
    <property type="match status" value="1"/>
</dbReference>
<dbReference type="GO" id="GO:0033609">
    <property type="term" value="P:oxalate metabolic process"/>
    <property type="evidence" value="ECO:0007669"/>
    <property type="project" value="InterPro"/>
</dbReference>